<dbReference type="InterPro" id="IPR002092">
    <property type="entry name" value="DNA-dir_Rpol_phage-type"/>
</dbReference>
<dbReference type="GeneID" id="41987826"/>
<dbReference type="Pfam" id="PF14700">
    <property type="entry name" value="RPOL_N"/>
    <property type="match status" value="1"/>
</dbReference>
<evidence type="ECO:0000256" key="3">
    <source>
        <dbReference type="ARBA" id="ARBA00009493"/>
    </source>
</evidence>
<comment type="subcellular location">
    <subcellularLocation>
        <location evidence="2">Mitochondrion</location>
    </subcellularLocation>
</comment>
<comment type="caution">
    <text evidence="14">The sequence shown here is derived from an EMBL/GenBank/DDBJ whole genome shotgun (WGS) entry which is preliminary data.</text>
</comment>
<dbReference type="GO" id="GO:0001018">
    <property type="term" value="F:mitochondrial promoter sequence-specific DNA binding"/>
    <property type="evidence" value="ECO:0007669"/>
    <property type="project" value="TreeGrafter"/>
</dbReference>
<comment type="function">
    <text evidence="1 11">DNA-dependent RNA polymerase catalyzes the transcription of DNA into RNA using the four ribonucleoside triphosphates as substrates.</text>
</comment>
<keyword evidence="9 11" id="KW-0804">Transcription</keyword>
<evidence type="ECO:0000256" key="7">
    <source>
        <dbReference type="ARBA" id="ARBA00022946"/>
    </source>
</evidence>
<dbReference type="EC" id="2.7.7.6" evidence="11"/>
<evidence type="ECO:0000313" key="15">
    <source>
        <dbReference type="Proteomes" id="UP000431533"/>
    </source>
</evidence>
<evidence type="ECO:0000256" key="12">
    <source>
        <dbReference type="SAM" id="MobiDB-lite"/>
    </source>
</evidence>
<dbReference type="InterPro" id="IPR043502">
    <property type="entry name" value="DNA/RNA_pol_sf"/>
</dbReference>
<gene>
    <name evidence="14" type="primary">cyt-5</name>
    <name evidence="14" type="ORF">LHYA1_G007628</name>
</gene>
<comment type="catalytic activity">
    <reaction evidence="10 11">
        <text>RNA(n) + a ribonucleoside 5'-triphosphate = RNA(n+1) + diphosphate</text>
        <dbReference type="Rhea" id="RHEA:21248"/>
        <dbReference type="Rhea" id="RHEA-COMP:14527"/>
        <dbReference type="Rhea" id="RHEA-COMP:17342"/>
        <dbReference type="ChEBI" id="CHEBI:33019"/>
        <dbReference type="ChEBI" id="CHEBI:61557"/>
        <dbReference type="ChEBI" id="CHEBI:140395"/>
        <dbReference type="EC" id="2.7.7.6"/>
    </reaction>
</comment>
<dbReference type="GO" id="GO:0003899">
    <property type="term" value="F:DNA-directed RNA polymerase activity"/>
    <property type="evidence" value="ECO:0007669"/>
    <property type="project" value="UniProtKB-EC"/>
</dbReference>
<dbReference type="PANTHER" id="PTHR10102:SF0">
    <property type="entry name" value="DNA-DIRECTED RNA POLYMERASE, MITOCHONDRIAL"/>
    <property type="match status" value="1"/>
</dbReference>
<reference evidence="14 15" key="1">
    <citation type="submission" date="2018-05" db="EMBL/GenBank/DDBJ databases">
        <title>Genome sequencing and assembly of the regulated plant pathogen Lachnellula willkommii and related sister species for the development of diagnostic species identification markers.</title>
        <authorList>
            <person name="Giroux E."/>
            <person name="Bilodeau G."/>
        </authorList>
    </citation>
    <scope>NUCLEOTIDE SEQUENCE [LARGE SCALE GENOMIC DNA]</scope>
    <source>
        <strain evidence="14 15">CBS 185.66</strain>
    </source>
</reference>
<protein>
    <recommendedName>
        <fullName evidence="11">DNA-directed RNA polymerase</fullName>
        <ecNumber evidence="11">2.7.7.6</ecNumber>
    </recommendedName>
</protein>
<evidence type="ECO:0000256" key="11">
    <source>
        <dbReference type="RuleBase" id="RU003805"/>
    </source>
</evidence>
<keyword evidence="4 11" id="KW-0240">DNA-directed RNA polymerase</keyword>
<name>A0A8H8TV91_9HELO</name>
<dbReference type="FunFam" id="1.10.287.280:FF:000001">
    <property type="entry name" value="DNA-directed RNA polymerase"/>
    <property type="match status" value="1"/>
</dbReference>
<dbReference type="PANTHER" id="PTHR10102">
    <property type="entry name" value="DNA-DIRECTED RNA POLYMERASE, MITOCHONDRIAL"/>
    <property type="match status" value="1"/>
</dbReference>
<dbReference type="RefSeq" id="XP_031002407.1">
    <property type="nucleotide sequence ID" value="XM_031152557.1"/>
</dbReference>
<accession>A0A8H8TV91</accession>
<dbReference type="Proteomes" id="UP000431533">
    <property type="component" value="Unassembled WGS sequence"/>
</dbReference>
<evidence type="ECO:0000256" key="6">
    <source>
        <dbReference type="ARBA" id="ARBA00022695"/>
    </source>
</evidence>
<dbReference type="GO" id="GO:0034245">
    <property type="term" value="C:mitochondrial DNA-directed RNA polymerase complex"/>
    <property type="evidence" value="ECO:0007669"/>
    <property type="project" value="TreeGrafter"/>
</dbReference>
<dbReference type="Pfam" id="PF00940">
    <property type="entry name" value="RNA_pol"/>
    <property type="match status" value="1"/>
</dbReference>
<organism evidence="14 15">
    <name type="scientific">Lachnellula hyalina</name>
    <dbReference type="NCBI Taxonomy" id="1316788"/>
    <lineage>
        <taxon>Eukaryota</taxon>
        <taxon>Fungi</taxon>
        <taxon>Dikarya</taxon>
        <taxon>Ascomycota</taxon>
        <taxon>Pezizomycotina</taxon>
        <taxon>Leotiomycetes</taxon>
        <taxon>Helotiales</taxon>
        <taxon>Lachnaceae</taxon>
        <taxon>Lachnellula</taxon>
    </lineage>
</organism>
<dbReference type="SMART" id="SM01311">
    <property type="entry name" value="RPOL_N"/>
    <property type="match status" value="1"/>
</dbReference>
<dbReference type="EMBL" id="QGMH01000170">
    <property type="protein sequence ID" value="TVY23619.1"/>
    <property type="molecule type" value="Genomic_DNA"/>
</dbReference>
<evidence type="ECO:0000256" key="1">
    <source>
        <dbReference type="ARBA" id="ARBA00004026"/>
    </source>
</evidence>
<dbReference type="Gene3D" id="1.10.287.280">
    <property type="match status" value="1"/>
</dbReference>
<dbReference type="OrthoDB" id="276422at2759"/>
<dbReference type="InterPro" id="IPR046950">
    <property type="entry name" value="DNA-dir_Rpol_C_phage-type"/>
</dbReference>
<keyword evidence="15" id="KW-1185">Reference proteome</keyword>
<dbReference type="SUPFAM" id="SSF56672">
    <property type="entry name" value="DNA/RNA polymerases"/>
    <property type="match status" value="1"/>
</dbReference>
<dbReference type="Gene3D" id="1.10.1320.10">
    <property type="entry name" value="DNA-directed RNA polymerase, N-terminal domain"/>
    <property type="match status" value="1"/>
</dbReference>
<evidence type="ECO:0000313" key="14">
    <source>
        <dbReference type="EMBL" id="TVY23619.1"/>
    </source>
</evidence>
<dbReference type="GO" id="GO:0006390">
    <property type="term" value="P:mitochondrial transcription"/>
    <property type="evidence" value="ECO:0007669"/>
    <property type="project" value="TreeGrafter"/>
</dbReference>
<evidence type="ECO:0000256" key="5">
    <source>
        <dbReference type="ARBA" id="ARBA00022679"/>
    </source>
</evidence>
<feature type="compositionally biased region" description="Acidic residues" evidence="12">
    <location>
        <begin position="1365"/>
        <end position="1385"/>
    </location>
</feature>
<dbReference type="InterPro" id="IPR029262">
    <property type="entry name" value="RPOL_N"/>
</dbReference>
<evidence type="ECO:0000256" key="10">
    <source>
        <dbReference type="ARBA" id="ARBA00048552"/>
    </source>
</evidence>
<keyword evidence="8" id="KW-0496">Mitochondrion</keyword>
<dbReference type="PROSITE" id="PS00900">
    <property type="entry name" value="RNA_POL_PHAGE_1"/>
    <property type="match status" value="1"/>
</dbReference>
<sequence length="1434" mass="160592">MLVRAASRKARPSAARSQSSFEQLYLPWLCPAQNPSPLDRRRCWATFDSTSQGPAVRKRRNSNDIPHIQPRRSMATVLGSMAMDEIPFESFDLPPRSSHNFVGLRSGSTRTDPTYLLDSYEGIETSQQRIRTTGKVGVGGEISEILSVFYACLQVGKIERAGVILRRLMGKVDANVDEVVMLHNQYLRASVEQIMISPSESARQSIHKWFELEIRLKGFLHNAEMIAYMLKASLQSPDDAQGGNRKRLVRRYMGMVEGDAGLEVLSLNILTAEEMNQINHICPTYNLADNLDLEDTFEADIYEGDHPIQEPPKAVDILPDVRPVKQKGLGLKSLKKSLSLFSNFPGAGLDMSKKTLEERRQVQAQLEEDAVSSAIERWRDESISLKKMGLDSTLQTKSLGARMWKWQVAFEQYLKDEIAKVDEAELKETKTVEDLERCLYGPFLRILPPEKISAVTILTTMSTLGAQGADKGLMLSHSILSIASSVEDESIFEALQQSNKRGVWSKNSHQKLELDNFKKMVRSRGAGSAAKLVDTVKLSDESTPFVWKQWPMSMKAKVGAFLMHALVEVAKIPVALEHAETKQIMTQLQPAFSHTFKFKMGKKYGVVIANKVLVQSLKREPVHSLLAKHLPMLVEPEPWTLFNKGGFLVHPSKLIRVKLGDKDQRYYAEAAIGHGDLTHLCRGLDVLGKTEWNINQPVFEIMLEAWNSGDAVGNIAPETPNLVIPPEPEATRDPLERRRWIRAVKGVENQRTGLHSVRCFQNFQLEIARALRNESFYFPHNMDFRGRAYPIPPYLNHMGADHCRGLLKFGIGKELGVAGLKWLKIHLANVFGFDKASLTEREEFSNKHKDDIYDSATNPLKGTRWWLKAEDPWQCLAACIELKSALELPDPTRFISKLPVHQDGTCNGLQHYAALGGDVWGAKQVNLEPGDRPADVYTAVANLVKESIAEDKENNDPHALILDGKITRKTVKQTVMTNVYGVTWVGARDQVKKQLLAAHHNLPNDTEINPLTLASYIAQKIFTALSTMFRGAHDIQYWFGACAGRVSTCLTPEQIDRVEGELPAMALKKGVSKTANRGFNLEEALQFKSTVIWTTPLNMPVVQPYRTAKSRSIPTTMQTVALQEPHRSHAVSKRKQLQAFPPNFIHSLDATHMLLSATKCDDLGLTFAAVHDSFWTHASDIGTMNGVLRDAFIKIHTDDVIGRLAAEFNARYKGCVYLTNLDPKSAAAKEIVRWRKQKVINTKLPQVKKAPRLDELLLERKRMRLLESSDPLEVEEGKNMVTPGSIFEKYSTQDDIAQDEELKDIGLGEIPESELRAARKASKTATTGSNASANEDIDMVNLELDDGLSDDVEVDAASPDMDAASAEDDGDEGGEVSEESEESEDSIGSFEKRLNRRESRSPKFPVWLPLTFPPVPKKGEFDVSRLKESQYFFS</sequence>
<keyword evidence="6 11" id="KW-0548">Nucleotidyltransferase</keyword>
<dbReference type="Gene3D" id="1.10.150.20">
    <property type="entry name" value="5' to 3' exonuclease, C-terminal subdomain"/>
    <property type="match status" value="1"/>
</dbReference>
<feature type="compositionally biased region" description="Basic and acidic residues" evidence="12">
    <location>
        <begin position="1390"/>
        <end position="1401"/>
    </location>
</feature>
<evidence type="ECO:0000256" key="8">
    <source>
        <dbReference type="ARBA" id="ARBA00023128"/>
    </source>
</evidence>
<proteinExistence type="inferred from homology"/>
<evidence type="ECO:0000259" key="13">
    <source>
        <dbReference type="SMART" id="SM01311"/>
    </source>
</evidence>
<feature type="region of interest" description="Disordered" evidence="12">
    <location>
        <begin position="1359"/>
        <end position="1409"/>
    </location>
</feature>
<keyword evidence="7" id="KW-0809">Transit peptide</keyword>
<keyword evidence="5 11" id="KW-0808">Transferase</keyword>
<feature type="region of interest" description="Disordered" evidence="12">
    <location>
        <begin position="1315"/>
        <end position="1337"/>
    </location>
</feature>
<evidence type="ECO:0000256" key="2">
    <source>
        <dbReference type="ARBA" id="ARBA00004173"/>
    </source>
</evidence>
<evidence type="ECO:0000256" key="4">
    <source>
        <dbReference type="ARBA" id="ARBA00022478"/>
    </source>
</evidence>
<evidence type="ECO:0000256" key="9">
    <source>
        <dbReference type="ARBA" id="ARBA00023163"/>
    </source>
</evidence>
<dbReference type="FunFam" id="1.10.150.20:FF:000041">
    <property type="entry name" value="DNA-directed RNA polymerase"/>
    <property type="match status" value="1"/>
</dbReference>
<feature type="domain" description="DNA-directed RNA polymerase N-terminal" evidence="13">
    <location>
        <begin position="361"/>
        <end position="689"/>
    </location>
</feature>
<comment type="similarity">
    <text evidence="3 11">Belongs to the phage and mitochondrial RNA polymerase family.</text>
</comment>
<dbReference type="InterPro" id="IPR037159">
    <property type="entry name" value="RNA_POL_N_sf"/>
</dbReference>
<dbReference type="PROSITE" id="PS00489">
    <property type="entry name" value="RNA_POL_PHAGE_2"/>
    <property type="match status" value="1"/>
</dbReference>